<feature type="domain" description="PH" evidence="4">
    <location>
        <begin position="1"/>
        <end position="121"/>
    </location>
</feature>
<dbReference type="PROSITE" id="PS50003">
    <property type="entry name" value="PH_DOMAIN"/>
    <property type="match status" value="1"/>
</dbReference>
<dbReference type="InterPro" id="IPR008936">
    <property type="entry name" value="Rho_GTPase_activation_prot"/>
</dbReference>
<keyword evidence="8" id="KW-1185">Reference proteome</keyword>
<feature type="domain" description="Ras-GAP" evidence="6">
    <location>
        <begin position="290"/>
        <end position="357"/>
    </location>
</feature>
<organism evidence="7 8">
    <name type="scientific">Meleagris gallopavo</name>
    <name type="common">Wild turkey</name>
    <dbReference type="NCBI Taxonomy" id="9103"/>
    <lineage>
        <taxon>Eukaryota</taxon>
        <taxon>Metazoa</taxon>
        <taxon>Chordata</taxon>
        <taxon>Craniata</taxon>
        <taxon>Vertebrata</taxon>
        <taxon>Euteleostomi</taxon>
        <taxon>Archelosauria</taxon>
        <taxon>Archosauria</taxon>
        <taxon>Dinosauria</taxon>
        <taxon>Saurischia</taxon>
        <taxon>Theropoda</taxon>
        <taxon>Coelurosauria</taxon>
        <taxon>Aves</taxon>
        <taxon>Neognathae</taxon>
        <taxon>Galloanserae</taxon>
        <taxon>Galliformes</taxon>
        <taxon>Phasianidae</taxon>
        <taxon>Meleagridinae</taxon>
        <taxon>Meleagris</taxon>
    </lineage>
</organism>
<dbReference type="Bgee" id="ENSMGAG00000002477">
    <property type="expression patterns" value="Expressed in gizzard and 17 other cell types or tissues"/>
</dbReference>
<feature type="compositionally biased region" description="Low complexity" evidence="3">
    <location>
        <begin position="705"/>
        <end position="717"/>
    </location>
</feature>
<reference evidence="7" key="3">
    <citation type="submission" date="2025-09" db="UniProtKB">
        <authorList>
            <consortium name="Ensembl"/>
        </authorList>
    </citation>
    <scope>IDENTIFICATION</scope>
</reference>
<dbReference type="InterPro" id="IPR001936">
    <property type="entry name" value="RasGAP_dom"/>
</dbReference>
<dbReference type="InterPro" id="IPR039360">
    <property type="entry name" value="Ras_GTPase"/>
</dbReference>
<dbReference type="PROSITE" id="PS50018">
    <property type="entry name" value="RAS_GTPASE_ACTIV_2"/>
    <property type="match status" value="1"/>
</dbReference>
<dbReference type="SMART" id="SM00239">
    <property type="entry name" value="C2"/>
    <property type="match status" value="1"/>
</dbReference>
<dbReference type="Pfam" id="PF25321">
    <property type="entry name" value="PH_RASGAP"/>
    <property type="match status" value="1"/>
</dbReference>
<reference evidence="7 8" key="1">
    <citation type="journal article" date="2010" name="PLoS Biol.">
        <title>Multi-platform next-generation sequencing of the domestic turkey (Meleagris gallopavo): genome assembly and analysis.</title>
        <authorList>
            <person name="Dalloul R.A."/>
            <person name="Long J.A."/>
            <person name="Zimin A.V."/>
            <person name="Aslam L."/>
            <person name="Beal K."/>
            <person name="Blomberg L.A."/>
            <person name="Bouffard P."/>
            <person name="Burt D.W."/>
            <person name="Crasta O."/>
            <person name="Crooijmans R.P."/>
            <person name="Cooper K."/>
            <person name="Coulombe R.A."/>
            <person name="De S."/>
            <person name="Delany M.E."/>
            <person name="Dodgson J.B."/>
            <person name="Dong J.J."/>
            <person name="Evans C."/>
            <person name="Frederickson K.M."/>
            <person name="Flicek P."/>
            <person name="Florea L."/>
            <person name="Folkerts O."/>
            <person name="Groenen M.A."/>
            <person name="Harkins T.T."/>
            <person name="Herrero J."/>
            <person name="Hoffmann S."/>
            <person name="Megens H.J."/>
            <person name="Jiang A."/>
            <person name="de Jong P."/>
            <person name="Kaiser P."/>
            <person name="Kim H."/>
            <person name="Kim K.W."/>
            <person name="Kim S."/>
            <person name="Langenberger D."/>
            <person name="Lee M.K."/>
            <person name="Lee T."/>
            <person name="Mane S."/>
            <person name="Marcais G."/>
            <person name="Marz M."/>
            <person name="McElroy A.P."/>
            <person name="Modise T."/>
            <person name="Nefedov M."/>
            <person name="Notredame C."/>
            <person name="Paton I.R."/>
            <person name="Payne W.S."/>
            <person name="Pertea G."/>
            <person name="Prickett D."/>
            <person name="Puiu D."/>
            <person name="Qioa D."/>
            <person name="Raineri E."/>
            <person name="Ruffier M."/>
            <person name="Salzberg S.L."/>
            <person name="Schatz M.C."/>
            <person name="Scheuring C."/>
            <person name="Schmidt C.J."/>
            <person name="Schroeder S."/>
            <person name="Searle S.M."/>
            <person name="Smith E.J."/>
            <person name="Smith J."/>
            <person name="Sonstegard T.S."/>
            <person name="Stadler P.F."/>
            <person name="Tafer H."/>
            <person name="Tu Z.J."/>
            <person name="Van Tassell C.P."/>
            <person name="Vilella A.J."/>
            <person name="Williams K.P."/>
            <person name="Yorke J.A."/>
            <person name="Zhang L."/>
            <person name="Zhang H.B."/>
            <person name="Zhang X."/>
            <person name="Zhang Y."/>
            <person name="Reed K.M."/>
        </authorList>
    </citation>
    <scope>NUCLEOTIDE SEQUENCE [LARGE SCALE GENOMIC DNA]</scope>
</reference>
<accession>A0A803YSK8</accession>
<evidence type="ECO:0000256" key="1">
    <source>
        <dbReference type="ARBA" id="ARBA00022468"/>
    </source>
</evidence>
<dbReference type="SUPFAM" id="SSF48350">
    <property type="entry name" value="GTPase activation domain, GAP"/>
    <property type="match status" value="1"/>
</dbReference>
<dbReference type="OrthoDB" id="5572587at2759"/>
<proteinExistence type="predicted"/>
<feature type="domain" description="C2" evidence="5">
    <location>
        <begin position="112"/>
        <end position="230"/>
    </location>
</feature>
<protein>
    <submittedName>
        <fullName evidence="7">RAS protein activator like 2</fullName>
    </submittedName>
</protein>
<dbReference type="AlphaFoldDB" id="A0A803YSK8"/>
<evidence type="ECO:0000313" key="7">
    <source>
        <dbReference type="Ensembl" id="ENSMGAP00000034756.1"/>
    </source>
</evidence>
<feature type="compositionally biased region" description="Basic and acidic residues" evidence="3">
    <location>
        <begin position="36"/>
        <end position="53"/>
    </location>
</feature>
<dbReference type="PANTHER" id="PTHR10194:SF52">
    <property type="entry name" value="RAS GTPASE-ACTIVATING PROTEIN NGAP"/>
    <property type="match status" value="1"/>
</dbReference>
<sequence length="928" mass="104619">MRSGFFSKRLKGSIKRTKSQSKLDRNTSFRLPSLRNADDRSRGLPKLKESRSHESLLSPGSAVEALDLGAEEKVFVKPLHSSILGQDFCFEVTYSSGSKCFSCSSAAERDKWMENLRRTVQPNKDNCRRAENVLRLWIIEAKDLAPKKKYFCELCLDDTLFARTTSKTKADNIFWGEHFEFYGLPALHSITVHIYKDVEKKKKKDKNNYVGLVNIPMATVTGRQFVEKWYPVSTPTPNKGKSGGPSIRIKSRYQTITILPMEQYKEFAEFVTSNYTMLCSVLEPVISVRNKEEMACAMVHILQSTGRAKDFLTDLVMSEVDRCGEHDVLIFRENTLATKAIEEYLKLVGQKYLHDALGKNGYIDLGRELSVLHSLLWEVVSQLDKATVAKLGPLPRILADITKSMTNPTPIQQQLRRFTEHSSSPNVSGSLSSGLQKIFEDPTDGDLHKLKSPTQENIDGYFRGKTLLLVQQASTQSMTYSDKDERESILPNGRSISLMDLQDPHTAHSDHASMMHDVPLRLAGSQLSITQVANIKQLWETQSTPQSAPQVRRPLHPALNQQGSLQPLSFQNPVYHLNNPPAPMPKASVDSSLENLSTASSRSRSNSEDFKLSGPSNSSMEDFTKRSTQSEDFSRRHTVPDKHVPIALPRQNSSSQAQIRKMDQAGLGARAKAPQSLPHSASLRSTGSMSAVSGAVVTEPVQNGSRSRQQSSSSRESPVPKVRAIQRQQTQQVQSPVDSATMSPVERTAAWVLNNGQYEEVEEDTEQNPDEAKHAEKYEQEIAKLKERLKVSSRRLEEYERRLLVQEQQMQKLLMEYKSRLEDSEERLRRQQEEKDSQMKSIISRLMAVEEELKKDHAEMQAVIDAKQKIIDAQEKRIVSLDSANTRLMSALTQVKERYSMQVRNGISPTNPTKLSITENGEFKNSSC</sequence>
<dbReference type="FunFam" id="2.60.40.150:FF:000010">
    <property type="entry name" value="Ras GTPase-activating protein nGAP isoform 2"/>
    <property type="match status" value="1"/>
</dbReference>
<feature type="compositionally biased region" description="Basic and acidic residues" evidence="3">
    <location>
        <begin position="622"/>
        <end position="644"/>
    </location>
</feature>
<evidence type="ECO:0000259" key="5">
    <source>
        <dbReference type="PROSITE" id="PS50004"/>
    </source>
</evidence>
<dbReference type="Gene3D" id="1.10.506.20">
    <property type="match status" value="2"/>
</dbReference>
<evidence type="ECO:0000256" key="2">
    <source>
        <dbReference type="SAM" id="Coils"/>
    </source>
</evidence>
<dbReference type="GO" id="GO:0005096">
    <property type="term" value="F:GTPase activator activity"/>
    <property type="evidence" value="ECO:0007669"/>
    <property type="project" value="UniProtKB-KW"/>
</dbReference>
<feature type="compositionally biased region" description="Polar residues" evidence="3">
    <location>
        <begin position="677"/>
        <end position="691"/>
    </location>
</feature>
<dbReference type="SMART" id="SM00323">
    <property type="entry name" value="RasGAP"/>
    <property type="match status" value="1"/>
</dbReference>
<dbReference type="PROSITE" id="PS50004">
    <property type="entry name" value="C2"/>
    <property type="match status" value="1"/>
</dbReference>
<dbReference type="PANTHER" id="PTHR10194">
    <property type="entry name" value="RAS GTPASE-ACTIVATING PROTEINS"/>
    <property type="match status" value="1"/>
</dbReference>
<evidence type="ECO:0000313" key="8">
    <source>
        <dbReference type="Proteomes" id="UP000001645"/>
    </source>
</evidence>
<feature type="region of interest" description="Disordered" evidence="3">
    <location>
        <begin position="570"/>
        <end position="744"/>
    </location>
</feature>
<dbReference type="SUPFAM" id="SSF49562">
    <property type="entry name" value="C2 domain (Calcium/lipid-binding domain, CaLB)"/>
    <property type="match status" value="1"/>
</dbReference>
<evidence type="ECO:0000259" key="6">
    <source>
        <dbReference type="PROSITE" id="PS50018"/>
    </source>
</evidence>
<dbReference type="InterPro" id="IPR035892">
    <property type="entry name" value="C2_domain_sf"/>
</dbReference>
<dbReference type="InterPro" id="IPR021887">
    <property type="entry name" value="DAB2P_C"/>
</dbReference>
<dbReference type="Pfam" id="PF00168">
    <property type="entry name" value="C2"/>
    <property type="match status" value="1"/>
</dbReference>
<gene>
    <name evidence="7" type="primary">RASAL2</name>
</gene>
<reference evidence="7" key="2">
    <citation type="submission" date="2025-08" db="UniProtKB">
        <authorList>
            <consortium name="Ensembl"/>
        </authorList>
    </citation>
    <scope>IDENTIFICATION</scope>
</reference>
<dbReference type="InterPro" id="IPR001849">
    <property type="entry name" value="PH_domain"/>
</dbReference>
<name>A0A803YSK8_MELGA</name>
<dbReference type="SUPFAM" id="SSF50729">
    <property type="entry name" value="PH domain-like"/>
    <property type="match status" value="1"/>
</dbReference>
<evidence type="ECO:0000259" key="4">
    <source>
        <dbReference type="PROSITE" id="PS50003"/>
    </source>
</evidence>
<dbReference type="Proteomes" id="UP000001645">
    <property type="component" value="Chromosome 10"/>
</dbReference>
<keyword evidence="1" id="KW-0343">GTPase activation</keyword>
<dbReference type="Pfam" id="PF12004">
    <property type="entry name" value="DAB2P_C"/>
    <property type="match status" value="1"/>
</dbReference>
<dbReference type="GeneTree" id="ENSGT00940000157702"/>
<dbReference type="FunFam" id="1.10.506.10:FF:000002">
    <property type="entry name" value="Ras GTPase-activating protein nGAP isoform 2"/>
    <property type="match status" value="1"/>
</dbReference>
<evidence type="ECO:0000256" key="3">
    <source>
        <dbReference type="SAM" id="MobiDB-lite"/>
    </source>
</evidence>
<dbReference type="CDD" id="cd04013">
    <property type="entry name" value="C2_SynGAP_like"/>
    <property type="match status" value="1"/>
</dbReference>
<feature type="compositionally biased region" description="Basic residues" evidence="3">
    <location>
        <begin position="8"/>
        <end position="19"/>
    </location>
</feature>
<feature type="region of interest" description="Disordered" evidence="3">
    <location>
        <begin position="1"/>
        <end position="53"/>
    </location>
</feature>
<keyword evidence="2" id="KW-0175">Coiled coil</keyword>
<dbReference type="Gene3D" id="2.60.40.150">
    <property type="entry name" value="C2 domain"/>
    <property type="match status" value="1"/>
</dbReference>
<dbReference type="InterPro" id="IPR057606">
    <property type="entry name" value="SynGAP1-like_PH"/>
</dbReference>
<dbReference type="Ensembl" id="ENSMGAT00000026478.1">
    <property type="protein sequence ID" value="ENSMGAP00000034756.1"/>
    <property type="gene ID" value="ENSMGAG00000002477.2"/>
</dbReference>
<feature type="region of interest" description="Disordered" evidence="3">
    <location>
        <begin position="905"/>
        <end position="928"/>
    </location>
</feature>
<dbReference type="InterPro" id="IPR000008">
    <property type="entry name" value="C2_dom"/>
</dbReference>
<feature type="coiled-coil region" evidence="2">
    <location>
        <begin position="768"/>
        <end position="841"/>
    </location>
</feature>